<keyword evidence="7" id="KW-1185">Reference proteome</keyword>
<dbReference type="Pfam" id="PF00005">
    <property type="entry name" value="ABC_tran"/>
    <property type="match status" value="1"/>
</dbReference>
<dbReference type="AlphaFoldDB" id="A0AAV5NPL7"/>
<evidence type="ECO:0000313" key="7">
    <source>
        <dbReference type="Proteomes" id="UP001156690"/>
    </source>
</evidence>
<keyword evidence="4 6" id="KW-0067">ATP-binding</keyword>
<dbReference type="InterPro" id="IPR050166">
    <property type="entry name" value="ABC_transporter_ATP-bind"/>
</dbReference>
<gene>
    <name evidence="6" type="ORF">GCM10007932_19710</name>
</gene>
<evidence type="ECO:0000259" key="5">
    <source>
        <dbReference type="PROSITE" id="PS50893"/>
    </source>
</evidence>
<dbReference type="PANTHER" id="PTHR42788:SF2">
    <property type="entry name" value="ABC TRANSPORTER ATP-BINDING PROTEIN"/>
    <property type="match status" value="1"/>
</dbReference>
<dbReference type="SUPFAM" id="SSF52540">
    <property type="entry name" value="P-loop containing nucleoside triphosphate hydrolases"/>
    <property type="match status" value="1"/>
</dbReference>
<dbReference type="PROSITE" id="PS50893">
    <property type="entry name" value="ABC_TRANSPORTER_2"/>
    <property type="match status" value="1"/>
</dbReference>
<dbReference type="PANTHER" id="PTHR42788">
    <property type="entry name" value="TAURINE IMPORT ATP-BINDING PROTEIN-RELATED"/>
    <property type="match status" value="1"/>
</dbReference>
<dbReference type="GO" id="GO:0016887">
    <property type="term" value="F:ATP hydrolysis activity"/>
    <property type="evidence" value="ECO:0007669"/>
    <property type="project" value="InterPro"/>
</dbReference>
<proteinExistence type="inferred from homology"/>
<keyword evidence="3" id="KW-0547">Nucleotide-binding</keyword>
<comment type="similarity">
    <text evidence="1">Belongs to the ABC transporter superfamily.</text>
</comment>
<dbReference type="InterPro" id="IPR003593">
    <property type="entry name" value="AAA+_ATPase"/>
</dbReference>
<dbReference type="GO" id="GO:0005524">
    <property type="term" value="F:ATP binding"/>
    <property type="evidence" value="ECO:0007669"/>
    <property type="project" value="UniProtKB-KW"/>
</dbReference>
<dbReference type="InterPro" id="IPR003439">
    <property type="entry name" value="ABC_transporter-like_ATP-bd"/>
</dbReference>
<evidence type="ECO:0000256" key="3">
    <source>
        <dbReference type="ARBA" id="ARBA00022741"/>
    </source>
</evidence>
<accession>A0AAV5NPL7</accession>
<evidence type="ECO:0000313" key="6">
    <source>
        <dbReference type="EMBL" id="GLQ72611.1"/>
    </source>
</evidence>
<dbReference type="EMBL" id="BSNX01000018">
    <property type="protein sequence ID" value="GLQ72611.1"/>
    <property type="molecule type" value="Genomic_DNA"/>
</dbReference>
<evidence type="ECO:0000256" key="2">
    <source>
        <dbReference type="ARBA" id="ARBA00022448"/>
    </source>
</evidence>
<dbReference type="PROSITE" id="PS00211">
    <property type="entry name" value="ABC_TRANSPORTER_1"/>
    <property type="match status" value="1"/>
</dbReference>
<dbReference type="InterPro" id="IPR027417">
    <property type="entry name" value="P-loop_NTPase"/>
</dbReference>
<dbReference type="Proteomes" id="UP001156690">
    <property type="component" value="Unassembled WGS sequence"/>
</dbReference>
<protein>
    <submittedName>
        <fullName evidence="6">ABC transporter ATP-binding protein</fullName>
    </submittedName>
</protein>
<organism evidence="6 7">
    <name type="scientific">Vibrio penaeicida</name>
    <dbReference type="NCBI Taxonomy" id="104609"/>
    <lineage>
        <taxon>Bacteria</taxon>
        <taxon>Pseudomonadati</taxon>
        <taxon>Pseudomonadota</taxon>
        <taxon>Gammaproteobacteria</taxon>
        <taxon>Vibrionales</taxon>
        <taxon>Vibrionaceae</taxon>
        <taxon>Vibrio</taxon>
    </lineage>
</organism>
<dbReference type="SMART" id="SM00382">
    <property type="entry name" value="AAA"/>
    <property type="match status" value="1"/>
</dbReference>
<sequence>MYGDKPDFSTMTGKGYTLNIEKGHLQYIDAEAPTLSGINMTIPIGEWTCLLGRSGCGKSTLLRHLAGLLNDKANWDGQIVLESMGNRKVVSIGDQIAYMGQQDLLMPWLSALDNVLLSTRFAGFGSVSTASIGKREQREKALYLLDQVGLHDKQSLLPQKMSGGMRQRVAIARTLMQDKPIVLMDEPFSALDAVNRHKLQNLACELLKDKTVLLITHDPQEAIRLASKLYIMHNTPTEAQSLPLPITAVPRKLDAECAALQQSIIERLEKDYE</sequence>
<dbReference type="Gene3D" id="3.40.50.300">
    <property type="entry name" value="P-loop containing nucleotide triphosphate hydrolases"/>
    <property type="match status" value="1"/>
</dbReference>
<dbReference type="InterPro" id="IPR017871">
    <property type="entry name" value="ABC_transporter-like_CS"/>
</dbReference>
<feature type="domain" description="ABC transporter" evidence="5">
    <location>
        <begin position="20"/>
        <end position="259"/>
    </location>
</feature>
<evidence type="ECO:0000256" key="4">
    <source>
        <dbReference type="ARBA" id="ARBA00022840"/>
    </source>
</evidence>
<keyword evidence="2" id="KW-0813">Transport</keyword>
<reference evidence="7" key="1">
    <citation type="journal article" date="2019" name="Int. J. Syst. Evol. Microbiol.">
        <title>The Global Catalogue of Microorganisms (GCM) 10K type strain sequencing project: providing services to taxonomists for standard genome sequencing and annotation.</title>
        <authorList>
            <consortium name="The Broad Institute Genomics Platform"/>
            <consortium name="The Broad Institute Genome Sequencing Center for Infectious Disease"/>
            <person name="Wu L."/>
            <person name="Ma J."/>
        </authorList>
    </citation>
    <scope>NUCLEOTIDE SEQUENCE [LARGE SCALE GENOMIC DNA]</scope>
    <source>
        <strain evidence="7">NBRC 15640</strain>
    </source>
</reference>
<comment type="caution">
    <text evidence="6">The sequence shown here is derived from an EMBL/GenBank/DDBJ whole genome shotgun (WGS) entry which is preliminary data.</text>
</comment>
<name>A0AAV5NPL7_9VIBR</name>
<evidence type="ECO:0000256" key="1">
    <source>
        <dbReference type="ARBA" id="ARBA00005417"/>
    </source>
</evidence>